<reference evidence="8" key="1">
    <citation type="submission" date="2021-10" db="EMBL/GenBank/DDBJ databases">
        <title>De novo Genome Assembly of Clathrus columnatus (Basidiomycota, Fungi) Using Illumina and Nanopore Sequence Data.</title>
        <authorList>
            <person name="Ogiso-Tanaka E."/>
            <person name="Itagaki H."/>
            <person name="Hosoya T."/>
            <person name="Hosaka K."/>
        </authorList>
    </citation>
    <scope>NUCLEOTIDE SEQUENCE</scope>
    <source>
        <strain evidence="8">MO-923</strain>
    </source>
</reference>
<keyword evidence="5 7" id="KW-0472">Membrane</keyword>
<evidence type="ECO:0000313" key="8">
    <source>
        <dbReference type="EMBL" id="GJJ14594.1"/>
    </source>
</evidence>
<feature type="region of interest" description="Disordered" evidence="6">
    <location>
        <begin position="348"/>
        <end position="371"/>
    </location>
</feature>
<feature type="transmembrane region" description="Helical" evidence="7">
    <location>
        <begin position="35"/>
        <end position="56"/>
    </location>
</feature>
<dbReference type="AlphaFoldDB" id="A0AAV5AIY3"/>
<evidence type="ECO:0000256" key="5">
    <source>
        <dbReference type="ARBA" id="ARBA00023136"/>
    </source>
</evidence>
<evidence type="ECO:0000256" key="6">
    <source>
        <dbReference type="SAM" id="MobiDB-lite"/>
    </source>
</evidence>
<dbReference type="PANTHER" id="PTHR19432:SF91">
    <property type="entry name" value="GENERAL ALPHA-GLUCOSIDE PERMEASE"/>
    <property type="match status" value="1"/>
</dbReference>
<gene>
    <name evidence="8" type="ORF">Clacol_008860</name>
</gene>
<keyword evidence="4 7" id="KW-1133">Transmembrane helix</keyword>
<evidence type="ECO:0000256" key="3">
    <source>
        <dbReference type="ARBA" id="ARBA00022692"/>
    </source>
</evidence>
<protein>
    <submittedName>
        <fullName evidence="8">Uncharacterized protein</fullName>
    </submittedName>
</protein>
<accession>A0AAV5AIY3</accession>
<evidence type="ECO:0000256" key="4">
    <source>
        <dbReference type="ARBA" id="ARBA00022989"/>
    </source>
</evidence>
<evidence type="ECO:0000256" key="1">
    <source>
        <dbReference type="ARBA" id="ARBA00004141"/>
    </source>
</evidence>
<dbReference type="GO" id="GO:0005886">
    <property type="term" value="C:plasma membrane"/>
    <property type="evidence" value="ECO:0007669"/>
    <property type="project" value="TreeGrafter"/>
</dbReference>
<dbReference type="PANTHER" id="PTHR19432">
    <property type="entry name" value="SUGAR TRANSPORTER"/>
    <property type="match status" value="1"/>
</dbReference>
<evidence type="ECO:0000256" key="7">
    <source>
        <dbReference type="SAM" id="Phobius"/>
    </source>
</evidence>
<keyword evidence="2" id="KW-0813">Transport</keyword>
<keyword evidence="9" id="KW-1185">Reference proteome</keyword>
<name>A0AAV5AIY3_9AGAM</name>
<dbReference type="EMBL" id="BPWL01000010">
    <property type="protein sequence ID" value="GJJ14594.1"/>
    <property type="molecule type" value="Genomic_DNA"/>
</dbReference>
<comment type="caution">
    <text evidence="8">The sequence shown here is derived from an EMBL/GenBank/DDBJ whole genome shotgun (WGS) entry which is preliminary data.</text>
</comment>
<evidence type="ECO:0000256" key="2">
    <source>
        <dbReference type="ARBA" id="ARBA00022448"/>
    </source>
</evidence>
<organism evidence="8 9">
    <name type="scientific">Clathrus columnatus</name>
    <dbReference type="NCBI Taxonomy" id="1419009"/>
    <lineage>
        <taxon>Eukaryota</taxon>
        <taxon>Fungi</taxon>
        <taxon>Dikarya</taxon>
        <taxon>Basidiomycota</taxon>
        <taxon>Agaricomycotina</taxon>
        <taxon>Agaricomycetes</taxon>
        <taxon>Phallomycetidae</taxon>
        <taxon>Phallales</taxon>
        <taxon>Clathraceae</taxon>
        <taxon>Clathrus</taxon>
    </lineage>
</organism>
<sequence length="466" mass="50858">MTGFSALSHNDVEEDDRQWQGSAKVSGPKFLKMPLLTVGMFGLQIIWSVEMSYGVLSDHSHSRFGRRRPYILSGVIVAFFAMYLLGFTRNFANVFTHSGSAWNNNLTIALAVFSIYLIDFSINAVQAMDRALLIDLLPASEQEEANAWAGRIGNVDLTVTLPSFGSNQLEILCVVTSTLLLTAHCITLFNVSERALLPSTDMNSPVPSTEVERQMLEAEATRLGSRALFYNALIAEAIHTTDSSETSHFLIGDEDGSSDVDDVIPLRDTRTHRGSSEQTFGNRSEVRNDSLEIKPEDAENELSLSGKRVRFADEISELGSPHPRLSKEIDEVSSATTSLLGMNAIAQRSRESLEYPHDEDRPGGKGSTRDRTIEDNAGIILGIHNVFVVIPQFIITGLSSIIFAIMDPEKSALDSHNRPAHPGGLPSIPIGNNTVGDNNLAANVLMPRAGGEDSTRNADSVGIIFR</sequence>
<keyword evidence="3 7" id="KW-0812">Transmembrane</keyword>
<dbReference type="Proteomes" id="UP001050691">
    <property type="component" value="Unassembled WGS sequence"/>
</dbReference>
<dbReference type="GO" id="GO:0008506">
    <property type="term" value="F:sucrose:proton symporter activity"/>
    <property type="evidence" value="ECO:0007669"/>
    <property type="project" value="TreeGrafter"/>
</dbReference>
<evidence type="ECO:0000313" key="9">
    <source>
        <dbReference type="Proteomes" id="UP001050691"/>
    </source>
</evidence>
<feature type="transmembrane region" description="Helical" evidence="7">
    <location>
        <begin position="68"/>
        <end position="86"/>
    </location>
</feature>
<comment type="subcellular location">
    <subcellularLocation>
        <location evidence="1">Membrane</location>
        <topology evidence="1">Multi-pass membrane protein</topology>
    </subcellularLocation>
</comment>
<feature type="region of interest" description="Disordered" evidence="6">
    <location>
        <begin position="1"/>
        <end position="20"/>
    </location>
</feature>
<proteinExistence type="predicted"/>
<feature type="transmembrane region" description="Helical" evidence="7">
    <location>
        <begin position="106"/>
        <end position="125"/>
    </location>
</feature>
<feature type="transmembrane region" description="Helical" evidence="7">
    <location>
        <begin position="379"/>
        <end position="406"/>
    </location>
</feature>